<gene>
    <name evidence="3" type="ORF">GOP47_0010066</name>
</gene>
<evidence type="ECO:0000313" key="4">
    <source>
        <dbReference type="Proteomes" id="UP000886520"/>
    </source>
</evidence>
<evidence type="ECO:0000313" key="3">
    <source>
        <dbReference type="EMBL" id="KAI5074105.1"/>
    </source>
</evidence>
<keyword evidence="4" id="KW-1185">Reference proteome</keyword>
<evidence type="ECO:0000256" key="2">
    <source>
        <dbReference type="SAM" id="MobiDB-lite"/>
    </source>
</evidence>
<comment type="caution">
    <text evidence="3">The sequence shown here is derived from an EMBL/GenBank/DDBJ whole genome shotgun (WGS) entry which is preliminary data.</text>
</comment>
<dbReference type="Proteomes" id="UP000886520">
    <property type="component" value="Chromosome 10"/>
</dbReference>
<proteinExistence type="predicted"/>
<dbReference type="OrthoDB" id="6363407at2759"/>
<accession>A0A9D4UUR5</accession>
<sequence>MAAPAPDHAPPTSSDQQELDAKASRLVNAAQRASEVAKRAYAAGIETTQVRMRQVSDVVLENAQRAKGSSKDFLSKVYVKGGDYAGKAQERAGYYAGKAQERAGHYTGKAQERALVYKDNVSRAIQQSRDGEGEKLGFPLSIMVWCSTLCGGSKKKMDDSAAPREMEAAETESSMTDQTEEGEQFSSEFLASTADEYAAALEEAAKKLEEAVADKEKSDAVVTA</sequence>
<evidence type="ECO:0000256" key="1">
    <source>
        <dbReference type="SAM" id="Coils"/>
    </source>
</evidence>
<feature type="region of interest" description="Disordered" evidence="2">
    <location>
        <begin position="1"/>
        <end position="21"/>
    </location>
</feature>
<reference evidence="3" key="1">
    <citation type="submission" date="2021-01" db="EMBL/GenBank/DDBJ databases">
        <title>Adiantum capillus-veneris genome.</title>
        <authorList>
            <person name="Fang Y."/>
            <person name="Liao Q."/>
        </authorList>
    </citation>
    <scope>NUCLEOTIDE SEQUENCE</scope>
    <source>
        <strain evidence="3">H3</strain>
        <tissue evidence="3">Leaf</tissue>
    </source>
</reference>
<keyword evidence="1" id="KW-0175">Coiled coil</keyword>
<feature type="compositionally biased region" description="Basic and acidic residues" evidence="2">
    <location>
        <begin position="155"/>
        <end position="167"/>
    </location>
</feature>
<name>A0A9D4UUR5_ADICA</name>
<organism evidence="3 4">
    <name type="scientific">Adiantum capillus-veneris</name>
    <name type="common">Maidenhair fern</name>
    <dbReference type="NCBI Taxonomy" id="13818"/>
    <lineage>
        <taxon>Eukaryota</taxon>
        <taxon>Viridiplantae</taxon>
        <taxon>Streptophyta</taxon>
        <taxon>Embryophyta</taxon>
        <taxon>Tracheophyta</taxon>
        <taxon>Polypodiopsida</taxon>
        <taxon>Polypodiidae</taxon>
        <taxon>Polypodiales</taxon>
        <taxon>Pteridineae</taxon>
        <taxon>Pteridaceae</taxon>
        <taxon>Vittarioideae</taxon>
        <taxon>Adiantum</taxon>
    </lineage>
</organism>
<feature type="coiled-coil region" evidence="1">
    <location>
        <begin position="191"/>
        <end position="221"/>
    </location>
</feature>
<protein>
    <submittedName>
        <fullName evidence="3">Uncharacterized protein</fullName>
    </submittedName>
</protein>
<dbReference type="EMBL" id="JABFUD020000010">
    <property type="protein sequence ID" value="KAI5074105.1"/>
    <property type="molecule type" value="Genomic_DNA"/>
</dbReference>
<feature type="region of interest" description="Disordered" evidence="2">
    <location>
        <begin position="153"/>
        <end position="189"/>
    </location>
</feature>
<dbReference type="AlphaFoldDB" id="A0A9D4UUR5"/>